<comment type="caution">
    <text evidence="1">The sequence shown here is derived from an EMBL/GenBank/DDBJ whole genome shotgun (WGS) entry which is preliminary data.</text>
</comment>
<keyword evidence="2" id="KW-1185">Reference proteome</keyword>
<dbReference type="AlphaFoldDB" id="A0A7W6MNN4"/>
<accession>A0A7W6MNN4</accession>
<sequence>MKAIISGIVIAGIVAVIASFALSEAQRQSYERYSTSSVRVGDPGHNLVGADWSGDDPVDTDS</sequence>
<dbReference type="EMBL" id="JACIEM010000001">
    <property type="protein sequence ID" value="MBB4002012.1"/>
    <property type="molecule type" value="Genomic_DNA"/>
</dbReference>
<dbReference type="Proteomes" id="UP000588647">
    <property type="component" value="Unassembled WGS sequence"/>
</dbReference>
<evidence type="ECO:0000313" key="1">
    <source>
        <dbReference type="EMBL" id="MBB4002012.1"/>
    </source>
</evidence>
<organism evidence="1 2">
    <name type="scientific">Aurantimonas endophytica</name>
    <dbReference type="NCBI Taxonomy" id="1522175"/>
    <lineage>
        <taxon>Bacteria</taxon>
        <taxon>Pseudomonadati</taxon>
        <taxon>Pseudomonadota</taxon>
        <taxon>Alphaproteobacteria</taxon>
        <taxon>Hyphomicrobiales</taxon>
        <taxon>Aurantimonadaceae</taxon>
        <taxon>Aurantimonas</taxon>
    </lineage>
</organism>
<reference evidence="1 2" key="1">
    <citation type="submission" date="2020-08" db="EMBL/GenBank/DDBJ databases">
        <title>Genomic Encyclopedia of Type Strains, Phase IV (KMG-IV): sequencing the most valuable type-strain genomes for metagenomic binning, comparative biology and taxonomic classification.</title>
        <authorList>
            <person name="Goeker M."/>
        </authorList>
    </citation>
    <scope>NUCLEOTIDE SEQUENCE [LARGE SCALE GENOMIC DNA]</scope>
    <source>
        <strain evidence="1 2">DSM 103570</strain>
    </source>
</reference>
<protein>
    <submittedName>
        <fullName evidence="1">Uncharacterized protein</fullName>
    </submittedName>
</protein>
<gene>
    <name evidence="1" type="ORF">GGR03_001059</name>
</gene>
<evidence type="ECO:0000313" key="2">
    <source>
        <dbReference type="Proteomes" id="UP000588647"/>
    </source>
</evidence>
<name>A0A7W6MNN4_9HYPH</name>
<proteinExistence type="predicted"/>
<dbReference type="RefSeq" id="WP_183206483.1">
    <property type="nucleotide sequence ID" value="NZ_JAAAMM010000001.1"/>
</dbReference>